<protein>
    <submittedName>
        <fullName evidence="1">Uncharacterized protein</fullName>
    </submittedName>
</protein>
<organism evidence="1 2">
    <name type="scientific">Flavobacterium qiangtangense</name>
    <dbReference type="NCBI Taxonomy" id="1442595"/>
    <lineage>
        <taxon>Bacteria</taxon>
        <taxon>Pseudomonadati</taxon>
        <taxon>Bacteroidota</taxon>
        <taxon>Flavobacteriia</taxon>
        <taxon>Flavobacteriales</taxon>
        <taxon>Flavobacteriaceae</taxon>
        <taxon>Flavobacterium</taxon>
    </lineage>
</organism>
<dbReference type="RefSeq" id="WP_379791564.1">
    <property type="nucleotide sequence ID" value="NZ_JBHSQB010000007.1"/>
</dbReference>
<reference evidence="2" key="1">
    <citation type="journal article" date="2019" name="Int. J. Syst. Evol. Microbiol.">
        <title>The Global Catalogue of Microorganisms (GCM) 10K type strain sequencing project: providing services to taxonomists for standard genome sequencing and annotation.</title>
        <authorList>
            <consortium name="The Broad Institute Genomics Platform"/>
            <consortium name="The Broad Institute Genome Sequencing Center for Infectious Disease"/>
            <person name="Wu L."/>
            <person name="Ma J."/>
        </authorList>
    </citation>
    <scope>NUCLEOTIDE SEQUENCE [LARGE SCALE GENOMIC DNA]</scope>
    <source>
        <strain evidence="2">CCUG 49679</strain>
    </source>
</reference>
<accession>A0ABW1PNW8</accession>
<gene>
    <name evidence="1" type="ORF">ACFPVY_08580</name>
</gene>
<proteinExistence type="predicted"/>
<keyword evidence="2" id="KW-1185">Reference proteome</keyword>
<dbReference type="EMBL" id="JBHSQB010000007">
    <property type="protein sequence ID" value="MFC6096702.1"/>
    <property type="molecule type" value="Genomic_DNA"/>
</dbReference>
<evidence type="ECO:0000313" key="2">
    <source>
        <dbReference type="Proteomes" id="UP001596287"/>
    </source>
</evidence>
<comment type="caution">
    <text evidence="1">The sequence shown here is derived from an EMBL/GenBank/DDBJ whole genome shotgun (WGS) entry which is preliminary data.</text>
</comment>
<evidence type="ECO:0000313" key="1">
    <source>
        <dbReference type="EMBL" id="MFC6096702.1"/>
    </source>
</evidence>
<sequence>MKSILSIFILVLSISCCPNFKKEISVTKNINTDEIWIKYYGTKKDTLAINWLLSYQINNKTNGTVKIDWIRKRPEYLWQSDLMKITDSISMYNSSIYKNKSRELLLFCSKVVSVKDFPNNYLDKMNLMFTSNQSEINISNVLNEQIKFKDSQYFKNILKEIQNDSIAIVFRDSVCGDYFQFKGVIEDKELKFSQQLDKYSHK</sequence>
<dbReference type="PROSITE" id="PS51257">
    <property type="entry name" value="PROKAR_LIPOPROTEIN"/>
    <property type="match status" value="1"/>
</dbReference>
<dbReference type="Proteomes" id="UP001596287">
    <property type="component" value="Unassembled WGS sequence"/>
</dbReference>
<name>A0ABW1PNW8_9FLAO</name>